<evidence type="ECO:0000313" key="4">
    <source>
        <dbReference type="Proteomes" id="UP000094974"/>
    </source>
</evidence>
<reference evidence="3 5" key="3">
    <citation type="submission" date="2018-06" db="EMBL/GenBank/DDBJ databases">
        <authorList>
            <consortium name="Pathogen Informatics"/>
            <person name="Doyle S."/>
        </authorList>
    </citation>
    <scope>NUCLEOTIDE SEQUENCE [LARGE SCALE GENOMIC DNA]</scope>
    <source>
        <strain evidence="3 5">NCTC10343</strain>
    </source>
</reference>
<name>A0A378XZQ6_PAEPO</name>
<organism evidence="3 5">
    <name type="scientific">Paenibacillus polymyxa</name>
    <name type="common">Bacillus polymyxa</name>
    <dbReference type="NCBI Taxonomy" id="1406"/>
    <lineage>
        <taxon>Bacteria</taxon>
        <taxon>Bacillati</taxon>
        <taxon>Bacillota</taxon>
        <taxon>Bacilli</taxon>
        <taxon>Bacillales</taxon>
        <taxon>Paenibacillaceae</taxon>
        <taxon>Paenibacillus</taxon>
    </lineage>
</organism>
<dbReference type="Proteomes" id="UP000254400">
    <property type="component" value="Unassembled WGS sequence"/>
</dbReference>
<evidence type="ECO:0000256" key="1">
    <source>
        <dbReference type="SAM" id="Coils"/>
    </source>
</evidence>
<evidence type="ECO:0000313" key="2">
    <source>
        <dbReference type="EMBL" id="ODA07650.1"/>
    </source>
</evidence>
<gene>
    <name evidence="2" type="ORF">A7312_28325</name>
    <name evidence="3" type="ORF">NCTC10343_03205</name>
</gene>
<dbReference type="GeneID" id="93346558"/>
<reference evidence="4" key="1">
    <citation type="submission" date="2016-05" db="EMBL/GenBank/DDBJ databases">
        <title>Whole genome shotgun sequencing of cultured foodborne pathogen.</title>
        <authorList>
            <person name="Zheng J."/>
            <person name="Timme R."/>
            <person name="Allard M."/>
            <person name="Strain E."/>
            <person name="Luo Y."/>
            <person name="Brown E."/>
        </authorList>
    </citation>
    <scope>NUCLEOTIDE SEQUENCE [LARGE SCALE GENOMIC DNA]</scope>
    <source>
        <strain evidence="4">CFSAN034343</strain>
    </source>
</reference>
<reference evidence="2" key="2">
    <citation type="submission" date="2016-05" db="EMBL/GenBank/DDBJ databases">
        <authorList>
            <person name="Zheng J."/>
            <person name="Timme R."/>
            <person name="Allard M."/>
            <person name="Strain E."/>
            <person name="Luo Y."/>
            <person name="Brown E."/>
        </authorList>
    </citation>
    <scope>NUCLEOTIDE SEQUENCE</scope>
    <source>
        <strain evidence="2">CFSAN034343</strain>
    </source>
</reference>
<evidence type="ECO:0000313" key="5">
    <source>
        <dbReference type="Proteomes" id="UP000254400"/>
    </source>
</evidence>
<dbReference type="EMBL" id="UGSC01000001">
    <property type="protein sequence ID" value="SUA70334.1"/>
    <property type="molecule type" value="Genomic_DNA"/>
</dbReference>
<protein>
    <submittedName>
        <fullName evidence="3">Uncharacterized protein</fullName>
    </submittedName>
</protein>
<dbReference type="EMBL" id="LYND01000146">
    <property type="protein sequence ID" value="ODA07650.1"/>
    <property type="molecule type" value="Genomic_DNA"/>
</dbReference>
<proteinExistence type="predicted"/>
<keyword evidence="1" id="KW-0175">Coiled coil</keyword>
<dbReference type="AlphaFoldDB" id="A0A378XZQ6"/>
<feature type="coiled-coil region" evidence="1">
    <location>
        <begin position="39"/>
        <end position="66"/>
    </location>
</feature>
<accession>A0A378XZQ6</accession>
<dbReference type="RefSeq" id="WP_019687729.1">
    <property type="nucleotide sequence ID" value="NZ_CP036496.1"/>
</dbReference>
<dbReference type="Proteomes" id="UP000094974">
    <property type="component" value="Unassembled WGS sequence"/>
</dbReference>
<evidence type="ECO:0000313" key="3">
    <source>
        <dbReference type="EMBL" id="SUA70334.1"/>
    </source>
</evidence>
<keyword evidence="4" id="KW-1185">Reference proteome</keyword>
<sequence length="66" mass="7492">MIETISKILATVGAALTTTILAMNFFPDKARKIADTEKVKAETEKIKEETRRLKLENDKLERDNQA</sequence>